<proteinExistence type="predicted"/>
<sequence>MAPRKNKKNPPAPTNPPTLPATPSTPLSTSETNRKPSPPTAPQKPTSFPQEAVSLPMRHPHPQPPPANQQAQPTTPIRQASHTKGSNPSTPKPLGTTPKHGAGSATPRPIPAEIRRTSSSITEEPPVGPQAPPFKVLLPAPDLRQTPGSTGFTVLQALSTPLPALKMANDFNPKLGNHKSSALVDAADPPRFWSEVRAEHYLALADKYLAKAGVQSKLSLQYASSLDPTFRVRREADVVTYAATHLTNSANIAIDAFFSGAVETVSEMEVNQCRPDYIWRAAGSKGANQAFAILEMKITGRAASYRPETYFQYDDGSEYKAMKQLATYAHSKQFDSRYAALFDGSHLFLGIFSEGPTPVPLLKGTLLPCHDDQGRHARKALLGWLIEAKLEKQQGRNCAVSRSGGGKARPRK</sequence>
<name>A0ACB7NW25_9PEZI</name>
<dbReference type="Proteomes" id="UP000724584">
    <property type="component" value="Unassembled WGS sequence"/>
</dbReference>
<evidence type="ECO:0000313" key="2">
    <source>
        <dbReference type="Proteomes" id="UP000724584"/>
    </source>
</evidence>
<gene>
    <name evidence="1" type="ORF">F5144DRAFT_606995</name>
</gene>
<organism evidence="1 2">
    <name type="scientific">Chaetomium tenue</name>
    <dbReference type="NCBI Taxonomy" id="1854479"/>
    <lineage>
        <taxon>Eukaryota</taxon>
        <taxon>Fungi</taxon>
        <taxon>Dikarya</taxon>
        <taxon>Ascomycota</taxon>
        <taxon>Pezizomycotina</taxon>
        <taxon>Sordariomycetes</taxon>
        <taxon>Sordariomycetidae</taxon>
        <taxon>Sordariales</taxon>
        <taxon>Chaetomiaceae</taxon>
        <taxon>Chaetomium</taxon>
    </lineage>
</organism>
<keyword evidence="2" id="KW-1185">Reference proteome</keyword>
<protein>
    <submittedName>
        <fullName evidence="1">Uncharacterized protein</fullName>
    </submittedName>
</protein>
<comment type="caution">
    <text evidence="1">The sequence shown here is derived from an EMBL/GenBank/DDBJ whole genome shotgun (WGS) entry which is preliminary data.</text>
</comment>
<accession>A0ACB7NW25</accession>
<dbReference type="EMBL" id="JAGIZQ010000007">
    <property type="protein sequence ID" value="KAH6617496.1"/>
    <property type="molecule type" value="Genomic_DNA"/>
</dbReference>
<evidence type="ECO:0000313" key="1">
    <source>
        <dbReference type="EMBL" id="KAH6617496.1"/>
    </source>
</evidence>
<reference evidence="1 2" key="1">
    <citation type="journal article" date="2021" name="Nat. Commun.">
        <title>Genetic determinants of endophytism in the Arabidopsis root mycobiome.</title>
        <authorList>
            <person name="Mesny F."/>
            <person name="Miyauchi S."/>
            <person name="Thiergart T."/>
            <person name="Pickel B."/>
            <person name="Atanasova L."/>
            <person name="Karlsson M."/>
            <person name="Huettel B."/>
            <person name="Barry K.W."/>
            <person name="Haridas S."/>
            <person name="Chen C."/>
            <person name="Bauer D."/>
            <person name="Andreopoulos W."/>
            <person name="Pangilinan J."/>
            <person name="LaButti K."/>
            <person name="Riley R."/>
            <person name="Lipzen A."/>
            <person name="Clum A."/>
            <person name="Drula E."/>
            <person name="Henrissat B."/>
            <person name="Kohler A."/>
            <person name="Grigoriev I.V."/>
            <person name="Martin F.M."/>
            <person name="Hacquard S."/>
        </authorList>
    </citation>
    <scope>NUCLEOTIDE SEQUENCE [LARGE SCALE GENOMIC DNA]</scope>
    <source>
        <strain evidence="1 2">MPI-SDFR-AT-0079</strain>
    </source>
</reference>